<dbReference type="Proteomes" id="UP000293154">
    <property type="component" value="Chromosome"/>
</dbReference>
<dbReference type="PANTHER" id="PTHR40057:SF1">
    <property type="entry name" value="SLR1162 PROTEIN"/>
    <property type="match status" value="1"/>
</dbReference>
<dbReference type="Gene3D" id="3.30.70.100">
    <property type="match status" value="1"/>
</dbReference>
<keyword evidence="3" id="KW-0503">Monooxygenase</keyword>
<accession>A0A411WR62</accession>
<feature type="transmembrane region" description="Helical" evidence="1">
    <location>
        <begin position="119"/>
        <end position="140"/>
    </location>
</feature>
<protein>
    <submittedName>
        <fullName evidence="3">Antibiotic biosynthesis monooxygenase</fullName>
    </submittedName>
</protein>
<dbReference type="PANTHER" id="PTHR40057">
    <property type="entry name" value="SLR1162 PROTEIN"/>
    <property type="match status" value="1"/>
</dbReference>
<dbReference type="AlphaFoldDB" id="A0A411WR62"/>
<feature type="transmembrane region" description="Helical" evidence="1">
    <location>
        <begin position="152"/>
        <end position="175"/>
    </location>
</feature>
<evidence type="ECO:0000313" key="4">
    <source>
        <dbReference type="Proteomes" id="UP000293154"/>
    </source>
</evidence>
<dbReference type="GO" id="GO:0004497">
    <property type="term" value="F:monooxygenase activity"/>
    <property type="evidence" value="ECO:0007669"/>
    <property type="project" value="UniProtKB-KW"/>
</dbReference>
<dbReference type="KEGG" id="prag:EKN56_02580"/>
<name>A0A411WR62_9GAMM</name>
<proteinExistence type="predicted"/>
<dbReference type="SUPFAM" id="SSF54909">
    <property type="entry name" value="Dimeric alpha+beta barrel"/>
    <property type="match status" value="1"/>
</dbReference>
<sequence>MANSEPATLVITHKIHATHRLDYEQWLQRIIPIAQHFEGHMGVNVIRPSGDDETYTVLIRFNSLDNLYRWTQSAERKQLVVDIKPILAGDDVLEVRPGAEFWFTPPQAGVSKPAQWKQFIISIAVIFPSTLVVPLVWGFLFPQLKGTLLGHFLNDATVAGLMVYFWMPMMTRILARWLKAR</sequence>
<feature type="domain" description="ABM" evidence="2">
    <location>
        <begin position="8"/>
        <end position="78"/>
    </location>
</feature>
<dbReference type="RefSeq" id="WP_130593571.1">
    <property type="nucleotide sequence ID" value="NZ_CP034752.1"/>
</dbReference>
<dbReference type="OrthoDB" id="1494254at2"/>
<evidence type="ECO:0000256" key="1">
    <source>
        <dbReference type="SAM" id="Phobius"/>
    </source>
</evidence>
<dbReference type="InterPro" id="IPR007138">
    <property type="entry name" value="ABM_dom"/>
</dbReference>
<reference evidence="3 4" key="1">
    <citation type="submission" date="2019-03" db="EMBL/GenBank/DDBJ databases">
        <title>Pragia sp. nov. isolated from the gut tract of Carduelis flavirostris.</title>
        <authorList>
            <person name="Ge Y."/>
        </authorList>
    </citation>
    <scope>NUCLEOTIDE SEQUENCE [LARGE SCALE GENOMIC DNA]</scope>
    <source>
        <strain evidence="3 4">CF-458</strain>
    </source>
</reference>
<keyword evidence="3" id="KW-0560">Oxidoreductase</keyword>
<organism evidence="3 4">
    <name type="scientific">Limnobaculum zhutongyuii</name>
    <dbReference type="NCBI Taxonomy" id="2498113"/>
    <lineage>
        <taxon>Bacteria</taxon>
        <taxon>Pseudomonadati</taxon>
        <taxon>Pseudomonadota</taxon>
        <taxon>Gammaproteobacteria</taxon>
        <taxon>Enterobacterales</taxon>
        <taxon>Budviciaceae</taxon>
        <taxon>Limnobaculum</taxon>
    </lineage>
</organism>
<keyword evidence="1" id="KW-0812">Transmembrane</keyword>
<dbReference type="Pfam" id="PF03992">
    <property type="entry name" value="ABM"/>
    <property type="match status" value="1"/>
</dbReference>
<keyword evidence="1" id="KW-0472">Membrane</keyword>
<dbReference type="EMBL" id="CP034752">
    <property type="protein sequence ID" value="QBH98646.1"/>
    <property type="molecule type" value="Genomic_DNA"/>
</dbReference>
<evidence type="ECO:0000313" key="3">
    <source>
        <dbReference type="EMBL" id="QBH98646.1"/>
    </source>
</evidence>
<evidence type="ECO:0000259" key="2">
    <source>
        <dbReference type="Pfam" id="PF03992"/>
    </source>
</evidence>
<dbReference type="InterPro" id="IPR038762">
    <property type="entry name" value="ABM_predict"/>
</dbReference>
<gene>
    <name evidence="3" type="ORF">EKN56_02580</name>
</gene>
<keyword evidence="4" id="KW-1185">Reference proteome</keyword>
<dbReference type="InterPro" id="IPR011008">
    <property type="entry name" value="Dimeric_a/b-barrel"/>
</dbReference>
<keyword evidence="1" id="KW-1133">Transmembrane helix</keyword>